<evidence type="ECO:0000313" key="2">
    <source>
        <dbReference type="EMBL" id="KPY60415.1"/>
    </source>
</evidence>
<name>A0A0P9ZFH0_PSESX</name>
<proteinExistence type="predicted"/>
<dbReference type="AlphaFoldDB" id="A0A0P9ZFH0"/>
<accession>A0A0P9ZFH0</accession>
<organism evidence="2 3">
    <name type="scientific">Pseudomonas syringae pv. spinaceae</name>
    <dbReference type="NCBI Taxonomy" id="264459"/>
    <lineage>
        <taxon>Bacteria</taxon>
        <taxon>Pseudomonadati</taxon>
        <taxon>Pseudomonadota</taxon>
        <taxon>Gammaproteobacteria</taxon>
        <taxon>Pseudomonadales</taxon>
        <taxon>Pseudomonadaceae</taxon>
        <taxon>Pseudomonas</taxon>
        <taxon>Pseudomonas syringae</taxon>
    </lineage>
</organism>
<reference evidence="2 3" key="1">
    <citation type="submission" date="2015-09" db="EMBL/GenBank/DDBJ databases">
        <title>Genome announcement of multiple Pseudomonas syringae strains.</title>
        <authorList>
            <person name="Thakur S."/>
            <person name="Wang P.W."/>
            <person name="Gong Y."/>
            <person name="Weir B.S."/>
            <person name="Guttman D.S."/>
        </authorList>
    </citation>
    <scope>NUCLEOTIDE SEQUENCE [LARGE SCALE GENOMIC DNA]</scope>
    <source>
        <strain evidence="2 3">ICMP16929</strain>
    </source>
</reference>
<comment type="caution">
    <text evidence="2">The sequence shown here is derived from an EMBL/GenBank/DDBJ whole genome shotgun (WGS) entry which is preliminary data.</text>
</comment>
<protein>
    <submittedName>
        <fullName evidence="2">Acetyl-CoA carboxylase</fullName>
    </submittedName>
</protein>
<evidence type="ECO:0000256" key="1">
    <source>
        <dbReference type="SAM" id="MobiDB-lite"/>
    </source>
</evidence>
<dbReference type="EMBL" id="LJRI01001467">
    <property type="protein sequence ID" value="KPY60415.1"/>
    <property type="molecule type" value="Genomic_DNA"/>
</dbReference>
<sequence>MGLARRDVGDQRALIVRPLPYTDTQLLTQAGTTAIGQHGQIAFQLGFITEGQAITIGQRLHLPDLGRHAPTDHVTVQPSPERLPQPGVFHDIAERRHTFFNRRQARSAKAAAVRHLNLQNGLGTSGNLLPQAQSLVDAPCAERQRRRARVVAGLPGVSRGEGFDEHDLPATRLGTRL</sequence>
<evidence type="ECO:0000313" key="3">
    <source>
        <dbReference type="Proteomes" id="UP000050384"/>
    </source>
</evidence>
<dbReference type="Proteomes" id="UP000050384">
    <property type="component" value="Unassembled WGS sequence"/>
</dbReference>
<gene>
    <name evidence="2" type="ORF">ALO94_200607</name>
</gene>
<feature type="region of interest" description="Disordered" evidence="1">
    <location>
        <begin position="157"/>
        <end position="177"/>
    </location>
</feature>